<gene>
    <name evidence="7" type="ORF">QWY13_16900</name>
</gene>
<protein>
    <submittedName>
        <fullName evidence="7">MFS transporter</fullName>
    </submittedName>
</protein>
<dbReference type="Gene3D" id="1.20.1250.20">
    <property type="entry name" value="MFS general substrate transporter like domains"/>
    <property type="match status" value="1"/>
</dbReference>
<evidence type="ECO:0000256" key="2">
    <source>
        <dbReference type="ARBA" id="ARBA00022475"/>
    </source>
</evidence>
<dbReference type="InterPro" id="IPR036259">
    <property type="entry name" value="MFS_trans_sf"/>
</dbReference>
<accession>A0ABT8NH61</accession>
<keyword evidence="8" id="KW-1185">Reference proteome</keyword>
<feature type="transmembrane region" description="Helical" evidence="6">
    <location>
        <begin position="368"/>
        <end position="389"/>
    </location>
</feature>
<feature type="transmembrane region" description="Helical" evidence="6">
    <location>
        <begin position="223"/>
        <end position="241"/>
    </location>
</feature>
<keyword evidence="3 6" id="KW-0812">Transmembrane</keyword>
<comment type="caution">
    <text evidence="7">The sequence shown here is derived from an EMBL/GenBank/DDBJ whole genome shotgun (WGS) entry which is preliminary data.</text>
</comment>
<keyword evidence="5 6" id="KW-0472">Membrane</keyword>
<dbReference type="Pfam" id="PF07690">
    <property type="entry name" value="MFS_1"/>
    <property type="match status" value="1"/>
</dbReference>
<comment type="subcellular location">
    <subcellularLocation>
        <location evidence="1">Cell membrane</location>
        <topology evidence="1">Multi-pass membrane protein</topology>
    </subcellularLocation>
</comment>
<evidence type="ECO:0000256" key="3">
    <source>
        <dbReference type="ARBA" id="ARBA00022692"/>
    </source>
</evidence>
<feature type="transmembrane region" description="Helical" evidence="6">
    <location>
        <begin position="97"/>
        <end position="119"/>
    </location>
</feature>
<evidence type="ECO:0000256" key="6">
    <source>
        <dbReference type="SAM" id="Phobius"/>
    </source>
</evidence>
<dbReference type="PANTHER" id="PTHR23513">
    <property type="entry name" value="INTEGRAL MEMBRANE EFFLUX PROTEIN-RELATED"/>
    <property type="match status" value="1"/>
</dbReference>
<dbReference type="EMBL" id="JAUJWU010000005">
    <property type="protein sequence ID" value="MDN7247161.1"/>
    <property type="molecule type" value="Genomic_DNA"/>
</dbReference>
<dbReference type="Proteomes" id="UP001172142">
    <property type="component" value="Unassembled WGS sequence"/>
</dbReference>
<proteinExistence type="predicted"/>
<feature type="transmembrane region" description="Helical" evidence="6">
    <location>
        <begin position="167"/>
        <end position="185"/>
    </location>
</feature>
<evidence type="ECO:0000313" key="7">
    <source>
        <dbReference type="EMBL" id="MDN7247161.1"/>
    </source>
</evidence>
<feature type="transmembrane region" description="Helical" evidence="6">
    <location>
        <begin position="337"/>
        <end position="362"/>
    </location>
</feature>
<evidence type="ECO:0000256" key="5">
    <source>
        <dbReference type="ARBA" id="ARBA00023136"/>
    </source>
</evidence>
<dbReference type="InterPro" id="IPR011701">
    <property type="entry name" value="MFS"/>
</dbReference>
<dbReference type="SUPFAM" id="SSF103473">
    <property type="entry name" value="MFS general substrate transporter"/>
    <property type="match status" value="1"/>
</dbReference>
<evidence type="ECO:0000313" key="8">
    <source>
        <dbReference type="Proteomes" id="UP001172142"/>
    </source>
</evidence>
<organism evidence="7 8">
    <name type="scientific">Planococcus shenhongbingii</name>
    <dbReference type="NCBI Taxonomy" id="3058398"/>
    <lineage>
        <taxon>Bacteria</taxon>
        <taxon>Bacillati</taxon>
        <taxon>Bacillota</taxon>
        <taxon>Bacilli</taxon>
        <taxon>Bacillales</taxon>
        <taxon>Caryophanaceae</taxon>
        <taxon>Planococcus</taxon>
    </lineage>
</organism>
<evidence type="ECO:0000256" key="1">
    <source>
        <dbReference type="ARBA" id="ARBA00004651"/>
    </source>
</evidence>
<feature type="transmembrane region" description="Helical" evidence="6">
    <location>
        <begin position="253"/>
        <end position="271"/>
    </location>
</feature>
<keyword evidence="2" id="KW-1003">Cell membrane</keyword>
<dbReference type="PANTHER" id="PTHR23513:SF19">
    <property type="entry name" value="MAJOR FACILITATOR SUPERFAMILY (MFS) PROFILE DOMAIN-CONTAINING PROTEIN"/>
    <property type="match status" value="1"/>
</dbReference>
<keyword evidence="4 6" id="KW-1133">Transmembrane helix</keyword>
<dbReference type="RefSeq" id="WP_301857456.1">
    <property type="nucleotide sequence ID" value="NZ_JAUJWU010000005.1"/>
</dbReference>
<evidence type="ECO:0000256" key="4">
    <source>
        <dbReference type="ARBA" id="ARBA00022989"/>
    </source>
</evidence>
<reference evidence="7 8" key="1">
    <citation type="submission" date="2023-07" db="EMBL/GenBank/DDBJ databases">
        <title>Novel species in genus Planococcus.</title>
        <authorList>
            <person name="Ning S."/>
        </authorList>
    </citation>
    <scope>NUCLEOTIDE SEQUENCE [LARGE SCALE GENOMIC DNA]</scope>
    <source>
        <strain evidence="7 8">N017</strain>
    </source>
</reference>
<sequence>MKPNRNFNLLLTGQSLANIGDVLYIVSIIYIIFELTGSATAAAFVPFTITSSMFISNTMTPLLMQRFNLKWLLAGSQMGKTALLMALAFFLPQLSLSNFYGLFLVISLVALLDGCANPVTQSLIPNYVKSEQLLKANGMTETITQLIQTAMWFVGSSLLIWLSANEIVWLTAGLFLISSILLSSLERVDFTPSKEHGKWQQLSQGWQTVSTSPVLKRIAWMDILETIAGTVWIAAILYVFVSDALLADEKWWGFINGSFFLGLIAGSLFCLRFSNWIEQKLSQFIFLGAVSSSVITIAFGLNSLPALALLFSFLVGVSSQIKNIPQQTVVQTSVSKAQLPTVFTTLGAIGTGTFGVASLFMGVLADAFGIRSVFILSGILLAVVSLIAYKGRILLWRTVQE</sequence>
<feature type="transmembrane region" description="Helical" evidence="6">
    <location>
        <begin position="307"/>
        <end position="325"/>
    </location>
</feature>
<dbReference type="CDD" id="cd06173">
    <property type="entry name" value="MFS_MefA_like"/>
    <property type="match status" value="1"/>
</dbReference>
<name>A0ABT8NH61_9BACL</name>
<feature type="transmembrane region" description="Helical" evidence="6">
    <location>
        <begin position="7"/>
        <end position="33"/>
    </location>
</feature>